<comment type="caution">
    <text evidence="2">The sequence shown here is derived from an EMBL/GenBank/DDBJ whole genome shotgun (WGS) entry which is preliminary data.</text>
</comment>
<dbReference type="Proteomes" id="UP000712673">
    <property type="component" value="Unassembled WGS sequence"/>
</dbReference>
<feature type="domain" description="DUF5615" evidence="1">
    <location>
        <begin position="1"/>
        <end position="105"/>
    </location>
</feature>
<name>A0A938B5U1_UNCTE</name>
<accession>A0A938B5U1</accession>
<organism evidence="2 3">
    <name type="scientific">Tectimicrobiota bacterium</name>
    <dbReference type="NCBI Taxonomy" id="2528274"/>
    <lineage>
        <taxon>Bacteria</taxon>
        <taxon>Pseudomonadati</taxon>
        <taxon>Nitrospinota/Tectimicrobiota group</taxon>
        <taxon>Candidatus Tectimicrobiota</taxon>
    </lineage>
</organism>
<protein>
    <recommendedName>
        <fullName evidence="1">DUF5615 domain-containing protein</fullName>
    </recommendedName>
</protein>
<evidence type="ECO:0000313" key="3">
    <source>
        <dbReference type="Proteomes" id="UP000712673"/>
    </source>
</evidence>
<dbReference type="EMBL" id="VGLS01000716">
    <property type="protein sequence ID" value="MBM3225885.1"/>
    <property type="molecule type" value="Genomic_DNA"/>
</dbReference>
<evidence type="ECO:0000259" key="1">
    <source>
        <dbReference type="Pfam" id="PF18480"/>
    </source>
</evidence>
<dbReference type="InterPro" id="IPR041049">
    <property type="entry name" value="DUF5615"/>
</dbReference>
<evidence type="ECO:0000313" key="2">
    <source>
        <dbReference type="EMBL" id="MBM3225885.1"/>
    </source>
</evidence>
<gene>
    <name evidence="2" type="ORF">FJZ47_19105</name>
</gene>
<dbReference type="Pfam" id="PF18480">
    <property type="entry name" value="DUF5615"/>
    <property type="match status" value="1"/>
</dbReference>
<proteinExistence type="predicted"/>
<dbReference type="AlphaFoldDB" id="A0A938B5U1"/>
<sequence>MRILVDEHIPLMTVRALRLLQHDVRDIRGTPDEGMHDEALWVLAQREARLLITTDKGFAQYRRVSHHGVLILRLRRPNRHAIHVRIMHAVMQFPVEEWPGLLVVMRDVAQSAWRLRERPDIT</sequence>
<reference evidence="2" key="1">
    <citation type="submission" date="2019-03" db="EMBL/GenBank/DDBJ databases">
        <title>Lake Tanganyika Metagenome-Assembled Genomes (MAGs).</title>
        <authorList>
            <person name="Tran P."/>
        </authorList>
    </citation>
    <scope>NUCLEOTIDE SEQUENCE</scope>
    <source>
        <strain evidence="2">K_DeepCast_65m_m2_066</strain>
    </source>
</reference>